<reference evidence="1 2" key="1">
    <citation type="journal article" date="2018" name="J. Allergy Clin. Immunol.">
        <title>High-quality assembly of Dermatophagoides pteronyssinus genome and transcriptome reveals a wide range of novel allergens.</title>
        <authorList>
            <person name="Liu X.Y."/>
            <person name="Yang K.Y."/>
            <person name="Wang M.Q."/>
            <person name="Kwok J.S."/>
            <person name="Zeng X."/>
            <person name="Yang Z."/>
            <person name="Xiao X.J."/>
            <person name="Lau C.P."/>
            <person name="Li Y."/>
            <person name="Huang Z.M."/>
            <person name="Ba J.G."/>
            <person name="Yim A.K."/>
            <person name="Ouyang C.Y."/>
            <person name="Ngai S.M."/>
            <person name="Chan T.F."/>
            <person name="Leung E.L."/>
            <person name="Liu L."/>
            <person name="Liu Z.G."/>
            <person name="Tsui S.K."/>
        </authorList>
    </citation>
    <scope>NUCLEOTIDE SEQUENCE [LARGE SCALE GENOMIC DNA]</scope>
    <source>
        <strain evidence="1">Derp</strain>
    </source>
</reference>
<sequence length="252" mass="27535">MFFYCIIIFGSFFTEDKFLTFDNLNCKLNSLIIFSNFSISVIVGDGSGGVFVVVGLIVAVSLSVSNDANCHFFLFFDFNVSVDIAAAVFNSSFDFTRRFGANDLCLFFEFISSSCCCCCFDVDGEDFLRLSSCFDGCGILPLIFSSSPNEFDGDGCCFDCDCDGGDSDGLLSLLLSLLFEKSLNINVGASDIRIRCVGVDNDDAVDDIDVCTSEFIGESNINVDAFDIRIGRLVTKLNDRSCCFFIIKSSNS</sequence>
<accession>A0ABQ8J485</accession>
<name>A0ABQ8J485_DERPT</name>
<organism evidence="1 2">
    <name type="scientific">Dermatophagoides pteronyssinus</name>
    <name type="common">European house dust mite</name>
    <dbReference type="NCBI Taxonomy" id="6956"/>
    <lineage>
        <taxon>Eukaryota</taxon>
        <taxon>Metazoa</taxon>
        <taxon>Ecdysozoa</taxon>
        <taxon>Arthropoda</taxon>
        <taxon>Chelicerata</taxon>
        <taxon>Arachnida</taxon>
        <taxon>Acari</taxon>
        <taxon>Acariformes</taxon>
        <taxon>Sarcoptiformes</taxon>
        <taxon>Astigmata</taxon>
        <taxon>Psoroptidia</taxon>
        <taxon>Analgoidea</taxon>
        <taxon>Pyroglyphidae</taxon>
        <taxon>Dermatophagoidinae</taxon>
        <taxon>Dermatophagoides</taxon>
    </lineage>
</organism>
<reference evidence="1 2" key="2">
    <citation type="journal article" date="2022" name="Mol. Biol. Evol.">
        <title>Comparative Genomics Reveals Insights into the Divergent Evolution of Astigmatic Mites and Household Pest Adaptations.</title>
        <authorList>
            <person name="Xiong Q."/>
            <person name="Wan A.T."/>
            <person name="Liu X."/>
            <person name="Fung C.S."/>
            <person name="Xiao X."/>
            <person name="Malainual N."/>
            <person name="Hou J."/>
            <person name="Wang L."/>
            <person name="Wang M."/>
            <person name="Yang K.Y."/>
            <person name="Cui Y."/>
            <person name="Leung E.L."/>
            <person name="Nong W."/>
            <person name="Shin S.K."/>
            <person name="Au S.W."/>
            <person name="Jeong K.Y."/>
            <person name="Chew F.T."/>
            <person name="Hui J.H."/>
            <person name="Leung T.F."/>
            <person name="Tungtrongchitr A."/>
            <person name="Zhong N."/>
            <person name="Liu Z."/>
            <person name="Tsui S.K."/>
        </authorList>
    </citation>
    <scope>NUCLEOTIDE SEQUENCE [LARGE SCALE GENOMIC DNA]</scope>
    <source>
        <strain evidence="1">Derp</strain>
    </source>
</reference>
<gene>
    <name evidence="1" type="ORF">DERP_007387</name>
</gene>
<dbReference type="EMBL" id="NJHN03000077">
    <property type="protein sequence ID" value="KAH9417389.1"/>
    <property type="molecule type" value="Genomic_DNA"/>
</dbReference>
<protein>
    <submittedName>
        <fullName evidence="1">Uncharacterized protein</fullName>
    </submittedName>
</protein>
<keyword evidence="2" id="KW-1185">Reference proteome</keyword>
<evidence type="ECO:0000313" key="2">
    <source>
        <dbReference type="Proteomes" id="UP000887458"/>
    </source>
</evidence>
<proteinExistence type="predicted"/>
<evidence type="ECO:0000313" key="1">
    <source>
        <dbReference type="EMBL" id="KAH9417389.1"/>
    </source>
</evidence>
<dbReference type="Proteomes" id="UP000887458">
    <property type="component" value="Unassembled WGS sequence"/>
</dbReference>
<comment type="caution">
    <text evidence="1">The sequence shown here is derived from an EMBL/GenBank/DDBJ whole genome shotgun (WGS) entry which is preliminary data.</text>
</comment>